<dbReference type="PANTHER" id="PTHR33221">
    <property type="entry name" value="WINGED HELIX-TURN-HELIX TRANSCRIPTIONAL REGULATOR, RRF2 FAMILY"/>
    <property type="match status" value="1"/>
</dbReference>
<evidence type="ECO:0000313" key="2">
    <source>
        <dbReference type="Proteomes" id="UP000000486"/>
    </source>
</evidence>
<accession>A0A0E0USR3</accession>
<dbReference type="EMBL" id="CP002816">
    <property type="protein sequence ID" value="AEH91477.1"/>
    <property type="molecule type" value="Genomic_DNA"/>
</dbReference>
<dbReference type="PATRIC" id="fig|1030009.3.peg.462"/>
<dbReference type="InterPro" id="IPR036388">
    <property type="entry name" value="WH-like_DNA-bd_sf"/>
</dbReference>
<protein>
    <submittedName>
        <fullName evidence="1">Putative transcriptional regulator</fullName>
    </submittedName>
</protein>
<reference evidence="1 2" key="1">
    <citation type="journal article" date="2011" name="J. Bacteriol.">
        <title>Genome sequence of the nonpathogenic Listeria monocytogenes serovar 4a strain M7.</title>
        <authorList>
            <person name="Chen J."/>
            <person name="Xia Y."/>
            <person name="Cheng C."/>
            <person name="Fang C."/>
            <person name="Shan Y."/>
            <person name="Jin G."/>
            <person name="Fang W."/>
        </authorList>
    </citation>
    <scope>NUCLEOTIDE SEQUENCE [LARGE SCALE GENOMIC DNA]</scope>
    <source>
        <strain evidence="1 2">M7</strain>
    </source>
</reference>
<dbReference type="Gene3D" id="1.10.10.10">
    <property type="entry name" value="Winged helix-like DNA-binding domain superfamily/Winged helix DNA-binding domain"/>
    <property type="match status" value="1"/>
</dbReference>
<dbReference type="RefSeq" id="WP_012581934.1">
    <property type="nucleotide sequence ID" value="NC_017537.1"/>
</dbReference>
<dbReference type="InterPro" id="IPR000944">
    <property type="entry name" value="Tscrpt_reg_Rrf2"/>
</dbReference>
<name>A0A0E0USR3_LISMM</name>
<dbReference type="AlphaFoldDB" id="A0A0E0USR3"/>
<evidence type="ECO:0000313" key="1">
    <source>
        <dbReference type="EMBL" id="AEH91477.1"/>
    </source>
</evidence>
<dbReference type="PANTHER" id="PTHR33221:SF15">
    <property type="entry name" value="HTH-TYPE TRANSCRIPTIONAL REGULATOR YWGB-RELATED"/>
    <property type="match status" value="1"/>
</dbReference>
<dbReference type="Proteomes" id="UP000000486">
    <property type="component" value="Chromosome"/>
</dbReference>
<dbReference type="PROSITE" id="PS51197">
    <property type="entry name" value="HTH_RRF2_2"/>
    <property type="match status" value="1"/>
</dbReference>
<dbReference type="KEGG" id="lmq:LMM7_0471"/>
<dbReference type="GO" id="GO:0005829">
    <property type="term" value="C:cytosol"/>
    <property type="evidence" value="ECO:0007669"/>
    <property type="project" value="TreeGrafter"/>
</dbReference>
<organism evidence="1 2">
    <name type="scientific">Listeria monocytogenes serotype 4a (strain M7)</name>
    <dbReference type="NCBI Taxonomy" id="1030009"/>
    <lineage>
        <taxon>Bacteria</taxon>
        <taxon>Bacillati</taxon>
        <taxon>Bacillota</taxon>
        <taxon>Bacilli</taxon>
        <taxon>Bacillales</taxon>
        <taxon>Listeriaceae</taxon>
        <taxon>Listeria</taxon>
    </lineage>
</organism>
<proteinExistence type="predicted"/>
<dbReference type="InterPro" id="IPR036390">
    <property type="entry name" value="WH_DNA-bd_sf"/>
</dbReference>
<dbReference type="HOGENOM" id="CLU_107144_4_2_9"/>
<gene>
    <name evidence="1" type="ordered locus">LMM7_0471</name>
</gene>
<dbReference type="Pfam" id="PF02082">
    <property type="entry name" value="Rrf2"/>
    <property type="match status" value="1"/>
</dbReference>
<sequence>MKGLKKMKYSIQFSDAIHILAYIEIFKNTKLLSSEIIAGSVKTNPANIRRIMSNLKKSDLITTQTGKANPILARPPEEISLLDVYKSIEGNTNLIHVDPKTNPDCVVGANIQQVLTSKYDLLQQKMELEMEKIKLDSIVRDISVLESKDRPQNMEIVEKYL</sequence>
<dbReference type="SUPFAM" id="SSF46785">
    <property type="entry name" value="Winged helix' DNA-binding domain"/>
    <property type="match status" value="1"/>
</dbReference>
<dbReference type="GO" id="GO:0003700">
    <property type="term" value="F:DNA-binding transcription factor activity"/>
    <property type="evidence" value="ECO:0007669"/>
    <property type="project" value="TreeGrafter"/>
</dbReference>